<dbReference type="Proteomes" id="UP001055879">
    <property type="component" value="Linkage Group LG03"/>
</dbReference>
<name>A0ACB9DN63_ARCLA</name>
<accession>A0ACB9DN63</accession>
<comment type="caution">
    <text evidence="1">The sequence shown here is derived from an EMBL/GenBank/DDBJ whole genome shotgun (WGS) entry which is preliminary data.</text>
</comment>
<proteinExistence type="predicted"/>
<sequence>MTEGRSLKSMKKQDDFHQHRSRDTLNMHHHHLTNTDHHQVSPTGGVLGAGFPVAEKKVAFPPRAPIESEGQGNAKLKFIYGFRPTMPGKSPGAGHSVTEHRLDTQSEALDYVSRIHQSSSEHDNDFRPSGPGHSPGAGHSIHN</sequence>
<keyword evidence="2" id="KW-1185">Reference proteome</keyword>
<gene>
    <name evidence="1" type="ORF">L6452_10657</name>
</gene>
<dbReference type="EMBL" id="CM042049">
    <property type="protein sequence ID" value="KAI3747920.1"/>
    <property type="molecule type" value="Genomic_DNA"/>
</dbReference>
<protein>
    <submittedName>
        <fullName evidence="1">Uncharacterized protein</fullName>
    </submittedName>
</protein>
<evidence type="ECO:0000313" key="2">
    <source>
        <dbReference type="Proteomes" id="UP001055879"/>
    </source>
</evidence>
<reference evidence="2" key="1">
    <citation type="journal article" date="2022" name="Mol. Ecol. Resour.">
        <title>The genomes of chicory, endive, great burdock and yacon provide insights into Asteraceae palaeo-polyploidization history and plant inulin production.</title>
        <authorList>
            <person name="Fan W."/>
            <person name="Wang S."/>
            <person name="Wang H."/>
            <person name="Wang A."/>
            <person name="Jiang F."/>
            <person name="Liu H."/>
            <person name="Zhao H."/>
            <person name="Xu D."/>
            <person name="Zhang Y."/>
        </authorList>
    </citation>
    <scope>NUCLEOTIDE SEQUENCE [LARGE SCALE GENOMIC DNA]</scope>
    <source>
        <strain evidence="2">cv. Niubang</strain>
    </source>
</reference>
<evidence type="ECO:0000313" key="1">
    <source>
        <dbReference type="EMBL" id="KAI3747920.1"/>
    </source>
</evidence>
<reference evidence="1 2" key="2">
    <citation type="journal article" date="2022" name="Mol. Ecol. Resour.">
        <title>The genomes of chicory, endive, great burdock and yacon provide insights into Asteraceae paleo-polyploidization history and plant inulin production.</title>
        <authorList>
            <person name="Fan W."/>
            <person name="Wang S."/>
            <person name="Wang H."/>
            <person name="Wang A."/>
            <person name="Jiang F."/>
            <person name="Liu H."/>
            <person name="Zhao H."/>
            <person name="Xu D."/>
            <person name="Zhang Y."/>
        </authorList>
    </citation>
    <scope>NUCLEOTIDE SEQUENCE [LARGE SCALE GENOMIC DNA]</scope>
    <source>
        <strain evidence="2">cv. Niubang</strain>
    </source>
</reference>
<organism evidence="1 2">
    <name type="scientific">Arctium lappa</name>
    <name type="common">Greater burdock</name>
    <name type="synonym">Lappa major</name>
    <dbReference type="NCBI Taxonomy" id="4217"/>
    <lineage>
        <taxon>Eukaryota</taxon>
        <taxon>Viridiplantae</taxon>
        <taxon>Streptophyta</taxon>
        <taxon>Embryophyta</taxon>
        <taxon>Tracheophyta</taxon>
        <taxon>Spermatophyta</taxon>
        <taxon>Magnoliopsida</taxon>
        <taxon>eudicotyledons</taxon>
        <taxon>Gunneridae</taxon>
        <taxon>Pentapetalae</taxon>
        <taxon>asterids</taxon>
        <taxon>campanulids</taxon>
        <taxon>Asterales</taxon>
        <taxon>Asteraceae</taxon>
        <taxon>Carduoideae</taxon>
        <taxon>Cardueae</taxon>
        <taxon>Arctiinae</taxon>
        <taxon>Arctium</taxon>
    </lineage>
</organism>